<feature type="transmembrane region" description="Helical" evidence="6">
    <location>
        <begin position="325"/>
        <end position="347"/>
    </location>
</feature>
<feature type="transmembrane region" description="Helical" evidence="6">
    <location>
        <begin position="386"/>
        <end position="407"/>
    </location>
</feature>
<feature type="transmembrane region" description="Helical" evidence="6">
    <location>
        <begin position="27"/>
        <end position="48"/>
    </location>
</feature>
<dbReference type="InterPro" id="IPR011701">
    <property type="entry name" value="MFS"/>
</dbReference>
<feature type="transmembrane region" description="Helical" evidence="6">
    <location>
        <begin position="359"/>
        <end position="380"/>
    </location>
</feature>
<evidence type="ECO:0000313" key="8">
    <source>
        <dbReference type="EMBL" id="MEY9474127.1"/>
    </source>
</evidence>
<evidence type="ECO:0000256" key="2">
    <source>
        <dbReference type="ARBA" id="ARBA00022475"/>
    </source>
</evidence>
<evidence type="ECO:0000259" key="7">
    <source>
        <dbReference type="PROSITE" id="PS50850"/>
    </source>
</evidence>
<evidence type="ECO:0000256" key="6">
    <source>
        <dbReference type="SAM" id="Phobius"/>
    </source>
</evidence>
<feature type="transmembrane region" description="Helical" evidence="6">
    <location>
        <begin position="183"/>
        <end position="202"/>
    </location>
</feature>
<comment type="subcellular location">
    <subcellularLocation>
        <location evidence="1">Cell membrane</location>
        <topology evidence="1">Multi-pass membrane protein</topology>
    </subcellularLocation>
</comment>
<keyword evidence="3 6" id="KW-0812">Transmembrane</keyword>
<dbReference type="InterPro" id="IPR020846">
    <property type="entry name" value="MFS_dom"/>
</dbReference>
<dbReference type="Pfam" id="PF07690">
    <property type="entry name" value="MFS_1"/>
    <property type="match status" value="1"/>
</dbReference>
<feature type="transmembrane region" description="Helical" evidence="6">
    <location>
        <begin position="91"/>
        <end position="108"/>
    </location>
</feature>
<evidence type="ECO:0000256" key="1">
    <source>
        <dbReference type="ARBA" id="ARBA00004651"/>
    </source>
</evidence>
<dbReference type="Gene3D" id="1.20.1250.20">
    <property type="entry name" value="MFS general substrate transporter like domains"/>
    <property type="match status" value="1"/>
</dbReference>
<dbReference type="SUPFAM" id="SSF103473">
    <property type="entry name" value="MFS general substrate transporter"/>
    <property type="match status" value="1"/>
</dbReference>
<feature type="transmembrane region" description="Helical" evidence="6">
    <location>
        <begin position="232"/>
        <end position="251"/>
    </location>
</feature>
<organism evidence="8 9">
    <name type="scientific">Bradyrhizobium yuanmingense</name>
    <dbReference type="NCBI Taxonomy" id="108015"/>
    <lineage>
        <taxon>Bacteria</taxon>
        <taxon>Pseudomonadati</taxon>
        <taxon>Pseudomonadota</taxon>
        <taxon>Alphaproteobacteria</taxon>
        <taxon>Hyphomicrobiales</taxon>
        <taxon>Nitrobacteraceae</taxon>
        <taxon>Bradyrhizobium</taxon>
    </lineage>
</organism>
<comment type="caution">
    <text evidence="8">The sequence shown here is derived from an EMBL/GenBank/DDBJ whole genome shotgun (WGS) entry which is preliminary data.</text>
</comment>
<gene>
    <name evidence="8" type="ORF">ABH992_006526</name>
</gene>
<feature type="transmembrane region" description="Helical" evidence="6">
    <location>
        <begin position="160"/>
        <end position="177"/>
    </location>
</feature>
<sequence>MNPLPQNPVAASGSFAAMRSVPYRLQFASYVLAMMADNIEHVISYWVVFQKFHSPTLGGFAVLSHWLPFLLFSVAVGGLADRFDPRRIIQCGMLLFIVASAGWGFFFLTDTIQMWHAMLLLVIHGCAGVLWQTPNQLLLYDLVGPADLPSAVRLNAMARYLGILVGPAVGGIIMLTLGSSHGIIFNTLFYLPMLLWLFWAPIRDKSVAVRRFAVRGLADIVLTIRAIGTQPVLSAMTWLAGLTSFMIGNAYHAQMPGYAGDLGHGDPGVSYSVLLAADAAGAVLAAIALESWGRLKGTPRTAIALAMLWSVALLGFALVPVYPVAIALLFFAGFFELSFNTMAQALVQLNAPHDVRGRVVGLYNMAGLGMRAFSGITIGVSGAAIGIHWSLGLSAAVLLALLCLLYGRAARKPSPP</sequence>
<dbReference type="InterPro" id="IPR036259">
    <property type="entry name" value="MFS_trans_sf"/>
</dbReference>
<keyword evidence="4 6" id="KW-1133">Transmembrane helix</keyword>
<keyword evidence="2" id="KW-1003">Cell membrane</keyword>
<feature type="transmembrane region" description="Helical" evidence="6">
    <location>
        <begin position="271"/>
        <end position="289"/>
    </location>
</feature>
<dbReference type="CDD" id="cd06173">
    <property type="entry name" value="MFS_MefA_like"/>
    <property type="match status" value="1"/>
</dbReference>
<keyword evidence="5 6" id="KW-0472">Membrane</keyword>
<dbReference type="PROSITE" id="PS50850">
    <property type="entry name" value="MFS"/>
    <property type="match status" value="1"/>
</dbReference>
<reference evidence="8 9" key="1">
    <citation type="submission" date="2024-07" db="EMBL/GenBank/DDBJ databases">
        <title>Genomic Encyclopedia of Type Strains, Phase V (KMG-V): Genome sequencing to study the core and pangenomes of soil and plant-associated prokaryotes.</title>
        <authorList>
            <person name="Whitman W."/>
        </authorList>
    </citation>
    <scope>NUCLEOTIDE SEQUENCE [LARGE SCALE GENOMIC DNA]</scope>
    <source>
        <strain evidence="8 9">USDA 222</strain>
    </source>
</reference>
<feature type="transmembrane region" description="Helical" evidence="6">
    <location>
        <begin position="114"/>
        <end position="131"/>
    </location>
</feature>
<evidence type="ECO:0000256" key="4">
    <source>
        <dbReference type="ARBA" id="ARBA00022989"/>
    </source>
</evidence>
<dbReference type="PANTHER" id="PTHR23513">
    <property type="entry name" value="INTEGRAL MEMBRANE EFFLUX PROTEIN-RELATED"/>
    <property type="match status" value="1"/>
</dbReference>
<protein>
    <submittedName>
        <fullName evidence="8">MFS family permease</fullName>
    </submittedName>
</protein>
<evidence type="ECO:0000256" key="3">
    <source>
        <dbReference type="ARBA" id="ARBA00022692"/>
    </source>
</evidence>
<evidence type="ECO:0000313" key="9">
    <source>
        <dbReference type="Proteomes" id="UP001565474"/>
    </source>
</evidence>
<feature type="domain" description="Major facilitator superfamily (MFS) profile" evidence="7">
    <location>
        <begin position="229"/>
        <end position="416"/>
    </location>
</feature>
<name>A0ABV4GT97_9BRAD</name>
<keyword evidence="9" id="KW-1185">Reference proteome</keyword>
<dbReference type="EMBL" id="JBGBZN010000002">
    <property type="protein sequence ID" value="MEY9474127.1"/>
    <property type="molecule type" value="Genomic_DNA"/>
</dbReference>
<dbReference type="PANTHER" id="PTHR23513:SF11">
    <property type="entry name" value="STAPHYLOFERRIN A TRANSPORTER"/>
    <property type="match status" value="1"/>
</dbReference>
<feature type="transmembrane region" description="Helical" evidence="6">
    <location>
        <begin position="301"/>
        <end position="319"/>
    </location>
</feature>
<accession>A0ABV4GT97</accession>
<proteinExistence type="predicted"/>
<dbReference type="RefSeq" id="WP_276326016.1">
    <property type="nucleotide sequence ID" value="NZ_JBGBYD010000002.1"/>
</dbReference>
<feature type="transmembrane region" description="Helical" evidence="6">
    <location>
        <begin position="60"/>
        <end position="79"/>
    </location>
</feature>
<dbReference type="Proteomes" id="UP001565474">
    <property type="component" value="Unassembled WGS sequence"/>
</dbReference>
<evidence type="ECO:0000256" key="5">
    <source>
        <dbReference type="ARBA" id="ARBA00023136"/>
    </source>
</evidence>